<evidence type="ECO:0000256" key="1">
    <source>
        <dbReference type="SAM" id="MobiDB-lite"/>
    </source>
</evidence>
<keyword evidence="3" id="KW-1185">Reference proteome</keyword>
<dbReference type="EMBL" id="ML977510">
    <property type="protein sequence ID" value="KAF2127762.1"/>
    <property type="molecule type" value="Genomic_DNA"/>
</dbReference>
<dbReference type="RefSeq" id="XP_033522151.1">
    <property type="nucleotide sequence ID" value="XM_033668481.1"/>
</dbReference>
<protein>
    <submittedName>
        <fullName evidence="2">Uncharacterized protein</fullName>
    </submittedName>
</protein>
<organism evidence="2 3">
    <name type="scientific">Dothidotthia symphoricarpi CBS 119687</name>
    <dbReference type="NCBI Taxonomy" id="1392245"/>
    <lineage>
        <taxon>Eukaryota</taxon>
        <taxon>Fungi</taxon>
        <taxon>Dikarya</taxon>
        <taxon>Ascomycota</taxon>
        <taxon>Pezizomycotina</taxon>
        <taxon>Dothideomycetes</taxon>
        <taxon>Pleosporomycetidae</taxon>
        <taxon>Pleosporales</taxon>
        <taxon>Dothidotthiaceae</taxon>
        <taxon>Dothidotthia</taxon>
    </lineage>
</organism>
<evidence type="ECO:0000313" key="2">
    <source>
        <dbReference type="EMBL" id="KAF2127762.1"/>
    </source>
</evidence>
<dbReference type="GeneID" id="54408913"/>
<reference evidence="2" key="1">
    <citation type="journal article" date="2020" name="Stud. Mycol.">
        <title>101 Dothideomycetes genomes: a test case for predicting lifestyles and emergence of pathogens.</title>
        <authorList>
            <person name="Haridas S."/>
            <person name="Albert R."/>
            <person name="Binder M."/>
            <person name="Bloem J."/>
            <person name="Labutti K."/>
            <person name="Salamov A."/>
            <person name="Andreopoulos B."/>
            <person name="Baker S."/>
            <person name="Barry K."/>
            <person name="Bills G."/>
            <person name="Bluhm B."/>
            <person name="Cannon C."/>
            <person name="Castanera R."/>
            <person name="Culley D."/>
            <person name="Daum C."/>
            <person name="Ezra D."/>
            <person name="Gonzalez J."/>
            <person name="Henrissat B."/>
            <person name="Kuo A."/>
            <person name="Liang C."/>
            <person name="Lipzen A."/>
            <person name="Lutzoni F."/>
            <person name="Magnuson J."/>
            <person name="Mondo S."/>
            <person name="Nolan M."/>
            <person name="Ohm R."/>
            <person name="Pangilinan J."/>
            <person name="Park H.-J."/>
            <person name="Ramirez L."/>
            <person name="Alfaro M."/>
            <person name="Sun H."/>
            <person name="Tritt A."/>
            <person name="Yoshinaga Y."/>
            <person name="Zwiers L.-H."/>
            <person name="Turgeon B."/>
            <person name="Goodwin S."/>
            <person name="Spatafora J."/>
            <person name="Crous P."/>
            <person name="Grigoriev I."/>
        </authorList>
    </citation>
    <scope>NUCLEOTIDE SEQUENCE</scope>
    <source>
        <strain evidence="2">CBS 119687</strain>
    </source>
</reference>
<accession>A0A6A6A6W8</accession>
<dbReference type="Proteomes" id="UP000799771">
    <property type="component" value="Unassembled WGS sequence"/>
</dbReference>
<proteinExistence type="predicted"/>
<dbReference type="AlphaFoldDB" id="A0A6A6A6W8"/>
<sequence>MANVQEKLVLSPDHWHNDTMRSTSVTQERGAEDAVFQKDRIRCAKADCLRFTQMMCRKLPKELRGLVYQYLCVQDQLIPAGPYHHFSVYKPLSSTSSLAYGTGSSQLDPQNPTDVDSGSEYDEIHPQNETILLPDGRVKEDHSNKPASNLLMPYSHIFNPRYVGSKVALEAQEVYYSNNSFSVCNVDNGLEMFLYRDTARVFHICKHQSCSSRHHTGVRPIQFVQDLQIRLKYEHFFNEVTDMTATEMTSREHRLLESLQRSIEVLPEQLKYTPVRDLNIEFILMTELSHPLHGYQTHHLVNSLQAIRNTIYRLMHDHEKTKVTVVHHDELLSPFPRNITGLFSLTREQWDHEKINNAGRHDWTPGYYILPSGVVAHESISGVPHFEADVLLRERWGMHSALDTKSQQLVSEGKYWPKISTE</sequence>
<dbReference type="OrthoDB" id="3801226at2759"/>
<evidence type="ECO:0000313" key="3">
    <source>
        <dbReference type="Proteomes" id="UP000799771"/>
    </source>
</evidence>
<feature type="compositionally biased region" description="Polar residues" evidence="1">
    <location>
        <begin position="100"/>
        <end position="116"/>
    </location>
</feature>
<name>A0A6A6A6W8_9PLEO</name>
<feature type="region of interest" description="Disordered" evidence="1">
    <location>
        <begin position="100"/>
        <end position="122"/>
    </location>
</feature>
<gene>
    <name evidence="2" type="ORF">P153DRAFT_368317</name>
</gene>